<reference evidence="1" key="1">
    <citation type="submission" date="2020-05" db="EMBL/GenBank/DDBJ databases">
        <authorList>
            <person name="Chiriac C."/>
            <person name="Salcher M."/>
            <person name="Ghai R."/>
            <person name="Kavagutti S V."/>
        </authorList>
    </citation>
    <scope>NUCLEOTIDE SEQUENCE</scope>
</reference>
<protein>
    <submittedName>
        <fullName evidence="1">Unannotated protein</fullName>
    </submittedName>
</protein>
<dbReference type="AlphaFoldDB" id="A0A6J6J9H7"/>
<name>A0A6J6J9H7_9ZZZZ</name>
<proteinExistence type="predicted"/>
<accession>A0A6J6J9H7</accession>
<evidence type="ECO:0000313" key="1">
    <source>
        <dbReference type="EMBL" id="CAB4633225.1"/>
    </source>
</evidence>
<gene>
    <name evidence="1" type="ORF">UFOPK2106_00388</name>
</gene>
<organism evidence="1">
    <name type="scientific">freshwater metagenome</name>
    <dbReference type="NCBI Taxonomy" id="449393"/>
    <lineage>
        <taxon>unclassified sequences</taxon>
        <taxon>metagenomes</taxon>
        <taxon>ecological metagenomes</taxon>
    </lineage>
</organism>
<sequence>MSTRTLPFFKPSSYRNYLATVQFSQLEIQTSRFMAGVEQALQTWISLEKILEALGTSRFKLAGETQSRFWKWQIRLPCRFSSLQATKKLHRIPSMCFRSSLRLNLTLLKELPILLSSKPSRMRQRLLLAGSSQQRRQVRSVPC</sequence>
<dbReference type="EMBL" id="CAEZVS010000037">
    <property type="protein sequence ID" value="CAB4633225.1"/>
    <property type="molecule type" value="Genomic_DNA"/>
</dbReference>